<dbReference type="Gene3D" id="3.10.105.10">
    <property type="entry name" value="Dipeptide-binding Protein, Domain 3"/>
    <property type="match status" value="1"/>
</dbReference>
<evidence type="ECO:0000256" key="1">
    <source>
        <dbReference type="ARBA" id="ARBA00004418"/>
    </source>
</evidence>
<comment type="similarity">
    <text evidence="2">Belongs to the bacterial solute-binding protein 5 family.</text>
</comment>
<dbReference type="InterPro" id="IPR039424">
    <property type="entry name" value="SBP_5"/>
</dbReference>
<dbReference type="Gene3D" id="3.40.190.10">
    <property type="entry name" value="Periplasmic binding protein-like II"/>
    <property type="match status" value="1"/>
</dbReference>
<keyword evidence="3" id="KW-0732">Signal</keyword>
<dbReference type="SUPFAM" id="SSF53850">
    <property type="entry name" value="Periplasmic binding protein-like II"/>
    <property type="match status" value="1"/>
</dbReference>
<name>A0ABS1V631_9PROT</name>
<evidence type="ECO:0000256" key="3">
    <source>
        <dbReference type="ARBA" id="ARBA00022729"/>
    </source>
</evidence>
<dbReference type="CDD" id="cd08502">
    <property type="entry name" value="PBP2_NikA_DppA_OppA_like_16"/>
    <property type="match status" value="1"/>
</dbReference>
<keyword evidence="6" id="KW-1185">Reference proteome</keyword>
<evidence type="ECO:0000256" key="2">
    <source>
        <dbReference type="ARBA" id="ARBA00005695"/>
    </source>
</evidence>
<organism evidence="5 6">
    <name type="scientific">Belnapia mucosa</name>
    <dbReference type="NCBI Taxonomy" id="2804532"/>
    <lineage>
        <taxon>Bacteria</taxon>
        <taxon>Pseudomonadati</taxon>
        <taxon>Pseudomonadota</taxon>
        <taxon>Alphaproteobacteria</taxon>
        <taxon>Acetobacterales</taxon>
        <taxon>Roseomonadaceae</taxon>
        <taxon>Belnapia</taxon>
    </lineage>
</organism>
<dbReference type="PANTHER" id="PTHR30290:SF38">
    <property type="entry name" value="D,D-DIPEPTIDE-BINDING PERIPLASMIC PROTEIN DDPA-RELATED"/>
    <property type="match status" value="1"/>
</dbReference>
<sequence>MIARRPLLQSALGLPALITAARAQDARSVIRSVPIGDLRALDPIWTTTYLTRNHAYLVWDTLFALDAQNQPRPQMVEAWETSADGTIWRFRLRPGLLWHDRTPVLASDCTASIRRWGARDGMGRALMGVTESLEPDDARSFKLVLKRPVGFVLDALGKIDSNVPFMMPERLARTDPTQQIPEVIGSGPFRFLREEWVPGIKVVYERFRQYVPRDEPPSQAAGGKLVKIDRVESLYTPDSATAANGLLTGEYDLLESPAPDLLPRLARARDVVVAPNDPLGYQLFVAINHLHPPFDKPEARRALMAAIRQDDFMAASVGDRNPWRECAASFGCTPEDAAQFDSLGWPRLEAAKAGEALRAAGYDGRPLVVMDPADNATLHPGALVLADTLRKMGANVDLQVMDWSALVQRRSQKSPPGQGGWNLFVTNATLTGIANPLLNTFVRHCEDAWFGWPCDTRVPKLIEDWTFATDAAARQSVLKSLERTHAETVTNIPLGQYRSSIAYRRSLKGLIPGPALFYWNLEKG</sequence>
<evidence type="ECO:0000313" key="6">
    <source>
        <dbReference type="Proteomes" id="UP000606490"/>
    </source>
</evidence>
<proteinExistence type="inferred from homology"/>
<dbReference type="EMBL" id="JAEUXJ010000007">
    <property type="protein sequence ID" value="MBL6457126.1"/>
    <property type="molecule type" value="Genomic_DNA"/>
</dbReference>
<evidence type="ECO:0000259" key="4">
    <source>
        <dbReference type="Pfam" id="PF00496"/>
    </source>
</evidence>
<dbReference type="PANTHER" id="PTHR30290">
    <property type="entry name" value="PERIPLASMIC BINDING COMPONENT OF ABC TRANSPORTER"/>
    <property type="match status" value="1"/>
</dbReference>
<comment type="subcellular location">
    <subcellularLocation>
        <location evidence="1">Periplasm</location>
    </subcellularLocation>
</comment>
<reference evidence="5 6" key="1">
    <citation type="submission" date="2021-01" db="EMBL/GenBank/DDBJ databases">
        <title>Belnapia mucosa sp. nov. and Belnapia arida sp. nov., isolated from the Tabernas Desert (Almeria, Spain).</title>
        <authorList>
            <person name="Molina-Menor E."/>
            <person name="Vidal-Verdu A."/>
            <person name="Calonge A."/>
            <person name="Satari L."/>
            <person name="Pereto Magraner J."/>
            <person name="Porcar Miralles M."/>
        </authorList>
    </citation>
    <scope>NUCLEOTIDE SEQUENCE [LARGE SCALE GENOMIC DNA]</scope>
    <source>
        <strain evidence="5 6">T6</strain>
    </source>
</reference>
<dbReference type="InterPro" id="IPR030678">
    <property type="entry name" value="Peptide/Ni-bd"/>
</dbReference>
<dbReference type="Pfam" id="PF00496">
    <property type="entry name" value="SBP_bac_5"/>
    <property type="match status" value="1"/>
</dbReference>
<protein>
    <submittedName>
        <fullName evidence="5">ABC transporter substrate-binding protein</fullName>
    </submittedName>
</protein>
<feature type="domain" description="Solute-binding protein family 5" evidence="4">
    <location>
        <begin position="71"/>
        <end position="412"/>
    </location>
</feature>
<dbReference type="InterPro" id="IPR000914">
    <property type="entry name" value="SBP_5_dom"/>
</dbReference>
<comment type="caution">
    <text evidence="5">The sequence shown here is derived from an EMBL/GenBank/DDBJ whole genome shotgun (WGS) entry which is preliminary data.</text>
</comment>
<dbReference type="PIRSF" id="PIRSF002741">
    <property type="entry name" value="MppA"/>
    <property type="match status" value="1"/>
</dbReference>
<dbReference type="RefSeq" id="WP_202826867.1">
    <property type="nucleotide sequence ID" value="NZ_JAEUXJ010000007.1"/>
</dbReference>
<accession>A0ABS1V631</accession>
<gene>
    <name evidence="5" type="ORF">JMJ55_17455</name>
</gene>
<dbReference type="Proteomes" id="UP000606490">
    <property type="component" value="Unassembled WGS sequence"/>
</dbReference>
<evidence type="ECO:0000313" key="5">
    <source>
        <dbReference type="EMBL" id="MBL6457126.1"/>
    </source>
</evidence>